<sequence>MKRRLIGSAAIAVALALGAALPASPAFAQPALSGDQLATKAGPLVIHPVNHASFVMSWNGKVVYVDPVGGADRYAGLPRPDLILITDIHADHMDAPTLAALKGPKTSIVAPAAVRAALPADLQPAVHALANGETTTAEGIRIEAIAMYNTTPERAKFHTKGRGDGYVLTLGGKRIYIAGDTEPTPEMLALKAIDVAFIPMNLPFTMTPQQAAEAVRAFKPKVVYPYHSRGSDVGEFARLVGTDAGVEVRLRPWY</sequence>
<keyword evidence="4" id="KW-1185">Reference proteome</keyword>
<gene>
    <name evidence="3" type="ORF">DJ021_10760</name>
</gene>
<keyword evidence="3" id="KW-0378">Hydrolase</keyword>
<protein>
    <submittedName>
        <fullName evidence="3">MBL fold metallo-hydrolase</fullName>
    </submittedName>
</protein>
<dbReference type="AlphaFoldDB" id="A0A328AYR4"/>
<evidence type="ECO:0000313" key="4">
    <source>
        <dbReference type="Proteomes" id="UP000249842"/>
    </source>
</evidence>
<dbReference type="RefSeq" id="WP_111457543.1">
    <property type="nucleotide sequence ID" value="NZ_QFYP01000001.1"/>
</dbReference>
<comment type="caution">
    <text evidence="3">The sequence shown here is derived from an EMBL/GenBank/DDBJ whole genome shotgun (WGS) entry which is preliminary data.</text>
</comment>
<feature type="domain" description="Metallo-beta-lactamase" evidence="2">
    <location>
        <begin position="49"/>
        <end position="227"/>
    </location>
</feature>
<organism evidence="3 4">
    <name type="scientific">Phenylobacterium hankyongense</name>
    <dbReference type="NCBI Taxonomy" id="1813876"/>
    <lineage>
        <taxon>Bacteria</taxon>
        <taxon>Pseudomonadati</taxon>
        <taxon>Pseudomonadota</taxon>
        <taxon>Alphaproteobacteria</taxon>
        <taxon>Caulobacterales</taxon>
        <taxon>Caulobacteraceae</taxon>
        <taxon>Phenylobacterium</taxon>
    </lineage>
</organism>
<dbReference type="Gene3D" id="3.60.15.10">
    <property type="entry name" value="Ribonuclease Z/Hydroxyacylglutathione hydrolase-like"/>
    <property type="match status" value="1"/>
</dbReference>
<dbReference type="SMART" id="SM00849">
    <property type="entry name" value="Lactamase_B"/>
    <property type="match status" value="1"/>
</dbReference>
<reference evidence="4" key="1">
    <citation type="submission" date="2018-05" db="EMBL/GenBank/DDBJ databases">
        <authorList>
            <person name="Li X."/>
        </authorList>
    </citation>
    <scope>NUCLEOTIDE SEQUENCE [LARGE SCALE GENOMIC DNA]</scope>
    <source>
        <strain evidence="4">HKS-05</strain>
    </source>
</reference>
<proteinExistence type="predicted"/>
<keyword evidence="1" id="KW-0732">Signal</keyword>
<dbReference type="InterPro" id="IPR036866">
    <property type="entry name" value="RibonucZ/Hydroxyglut_hydro"/>
</dbReference>
<feature type="signal peptide" evidence="1">
    <location>
        <begin position="1"/>
        <end position="28"/>
    </location>
</feature>
<dbReference type="GO" id="GO:0016787">
    <property type="term" value="F:hydrolase activity"/>
    <property type="evidence" value="ECO:0007669"/>
    <property type="project" value="UniProtKB-KW"/>
</dbReference>
<dbReference type="Proteomes" id="UP000249842">
    <property type="component" value="Unassembled WGS sequence"/>
</dbReference>
<evidence type="ECO:0000259" key="2">
    <source>
        <dbReference type="SMART" id="SM00849"/>
    </source>
</evidence>
<dbReference type="SUPFAM" id="SSF56281">
    <property type="entry name" value="Metallo-hydrolase/oxidoreductase"/>
    <property type="match status" value="1"/>
</dbReference>
<dbReference type="PANTHER" id="PTHR43546:SF3">
    <property type="entry name" value="UPF0173 METAL-DEPENDENT HYDROLASE MJ1163"/>
    <property type="match status" value="1"/>
</dbReference>
<feature type="chain" id="PRO_5016285810" evidence="1">
    <location>
        <begin position="29"/>
        <end position="254"/>
    </location>
</feature>
<name>A0A328AYR4_9CAUL</name>
<dbReference type="PANTHER" id="PTHR43546">
    <property type="entry name" value="UPF0173 METAL-DEPENDENT HYDROLASE MJ1163-RELATED"/>
    <property type="match status" value="1"/>
</dbReference>
<dbReference type="EMBL" id="QFYP01000001">
    <property type="protein sequence ID" value="RAK60250.1"/>
    <property type="molecule type" value="Genomic_DNA"/>
</dbReference>
<evidence type="ECO:0000313" key="3">
    <source>
        <dbReference type="EMBL" id="RAK60250.1"/>
    </source>
</evidence>
<evidence type="ECO:0000256" key="1">
    <source>
        <dbReference type="SAM" id="SignalP"/>
    </source>
</evidence>
<dbReference type="Pfam" id="PF13483">
    <property type="entry name" value="Lactamase_B_3"/>
    <property type="match status" value="1"/>
</dbReference>
<dbReference type="InterPro" id="IPR050114">
    <property type="entry name" value="UPF0173_UPF0282_UlaG_hydrolase"/>
</dbReference>
<dbReference type="OrthoDB" id="9805728at2"/>
<dbReference type="InterPro" id="IPR001279">
    <property type="entry name" value="Metallo-B-lactamas"/>
</dbReference>
<accession>A0A328AYR4</accession>